<evidence type="ECO:0000313" key="2">
    <source>
        <dbReference type="EMBL" id="CAB4663811.1"/>
    </source>
</evidence>
<dbReference type="EMBL" id="CAFBOI010000002">
    <property type="protein sequence ID" value="CAB4970285.1"/>
    <property type="molecule type" value="Genomic_DNA"/>
</dbReference>
<name>A0A6J6XYH1_9ZZZZ</name>
<evidence type="ECO:0000313" key="8">
    <source>
        <dbReference type="EMBL" id="CAB5009058.1"/>
    </source>
</evidence>
<evidence type="ECO:0000313" key="3">
    <source>
        <dbReference type="EMBL" id="CAB4733411.1"/>
    </source>
</evidence>
<dbReference type="EMBL" id="CAEZWY010000009">
    <property type="protein sequence ID" value="CAB4663811.1"/>
    <property type="molecule type" value="Genomic_DNA"/>
</dbReference>
<organism evidence="5">
    <name type="scientific">freshwater metagenome</name>
    <dbReference type="NCBI Taxonomy" id="449393"/>
    <lineage>
        <taxon>unclassified sequences</taxon>
        <taxon>metagenomes</taxon>
        <taxon>ecological metagenomes</taxon>
    </lineage>
</organism>
<evidence type="ECO:0000313" key="5">
    <source>
        <dbReference type="EMBL" id="CAB4798707.1"/>
    </source>
</evidence>
<evidence type="ECO:0000313" key="7">
    <source>
        <dbReference type="EMBL" id="CAB4970285.1"/>
    </source>
</evidence>
<dbReference type="EMBL" id="CAFBNI010000003">
    <property type="protein sequence ID" value="CAB4937306.1"/>
    <property type="molecule type" value="Genomic_DNA"/>
</dbReference>
<dbReference type="EMBL" id="CAFAAT010000010">
    <property type="protein sequence ID" value="CAB4798707.1"/>
    <property type="molecule type" value="Genomic_DNA"/>
</dbReference>
<reference evidence="5" key="1">
    <citation type="submission" date="2020-05" db="EMBL/GenBank/DDBJ databases">
        <authorList>
            <person name="Chiriac C."/>
            <person name="Salcher M."/>
            <person name="Ghai R."/>
            <person name="Kavagutti S V."/>
        </authorList>
    </citation>
    <scope>NUCLEOTIDE SEQUENCE</scope>
</reference>
<dbReference type="EMBL" id="CAEZUF010000001">
    <property type="protein sequence ID" value="CAB4582748.1"/>
    <property type="molecule type" value="Genomic_DNA"/>
</dbReference>
<gene>
    <name evidence="1" type="ORF">UFOPK1791_00004</name>
    <name evidence="2" type="ORF">UFOPK2312_00178</name>
    <name evidence="3" type="ORF">UFOPK2802_00044</name>
    <name evidence="4" type="ORF">UFOPK2982_00081</name>
    <name evidence="5" type="ORF">UFOPK3083_00204</name>
    <name evidence="6" type="ORF">UFOPK3783_00083</name>
    <name evidence="7" type="ORF">UFOPK3948_00043</name>
    <name evidence="8" type="ORF">UFOPK4113_00189</name>
    <name evidence="9" type="ORF">UFOPK4355_00236</name>
</gene>
<evidence type="ECO:0000313" key="4">
    <source>
        <dbReference type="EMBL" id="CAB4783357.1"/>
    </source>
</evidence>
<dbReference type="EMBL" id="CAFBPL010000009">
    <property type="protein sequence ID" value="CAB5009058.1"/>
    <property type="molecule type" value="Genomic_DNA"/>
</dbReference>
<dbReference type="AlphaFoldDB" id="A0A6J6XYH1"/>
<proteinExistence type="predicted"/>
<evidence type="ECO:0000313" key="6">
    <source>
        <dbReference type="EMBL" id="CAB4937306.1"/>
    </source>
</evidence>
<dbReference type="EMBL" id="CAFAAE010000005">
    <property type="protein sequence ID" value="CAB4783357.1"/>
    <property type="molecule type" value="Genomic_DNA"/>
</dbReference>
<protein>
    <submittedName>
        <fullName evidence="5">Unannotated protein</fullName>
    </submittedName>
</protein>
<evidence type="ECO:0000313" key="1">
    <source>
        <dbReference type="EMBL" id="CAB4582748.1"/>
    </source>
</evidence>
<accession>A0A6J6XYH1</accession>
<dbReference type="Pfam" id="PF11305">
    <property type="entry name" value="DUF3107"/>
    <property type="match status" value="1"/>
</dbReference>
<dbReference type="InterPro" id="IPR021456">
    <property type="entry name" value="DUF3107"/>
</dbReference>
<evidence type="ECO:0000313" key="9">
    <source>
        <dbReference type="EMBL" id="CAB5060086.1"/>
    </source>
</evidence>
<dbReference type="EMBL" id="CAFBQT010000016">
    <property type="protein sequence ID" value="CAB5060086.1"/>
    <property type="molecule type" value="Genomic_DNA"/>
</dbReference>
<dbReference type="EMBL" id="CAEZYX010000002">
    <property type="protein sequence ID" value="CAB4733411.1"/>
    <property type="molecule type" value="Genomic_DNA"/>
</dbReference>
<sequence>MTTKKSSTKSDLTCEVRISISDLSREVELEVAQSKSDVLALVNAAIASGTALVLDDVKGRQVIIPATKIGFVEIGDSTERKVGFGSR</sequence>